<reference evidence="3 4" key="1">
    <citation type="submission" date="2023-11" db="EMBL/GenBank/DDBJ databases">
        <title>Novel species in genus Nocardioides.</title>
        <authorList>
            <person name="Zhou H."/>
        </authorList>
    </citation>
    <scope>NUCLEOTIDE SEQUENCE [LARGE SCALE GENOMIC DNA]</scope>
    <source>
        <strain evidence="3 4">S-58</strain>
    </source>
</reference>
<evidence type="ECO:0000313" key="3">
    <source>
        <dbReference type="EMBL" id="MDZ5663365.1"/>
    </source>
</evidence>
<dbReference type="InterPro" id="IPR050546">
    <property type="entry name" value="Glycosyl_Hydrlase_16"/>
</dbReference>
<evidence type="ECO:0000259" key="2">
    <source>
        <dbReference type="PROSITE" id="PS51762"/>
    </source>
</evidence>
<name>A0ABU5KFK8_9ACTN</name>
<dbReference type="PROSITE" id="PS51762">
    <property type="entry name" value="GH16_2"/>
    <property type="match status" value="1"/>
</dbReference>
<dbReference type="Gene3D" id="2.60.120.200">
    <property type="match status" value="1"/>
</dbReference>
<dbReference type="CDD" id="cd08023">
    <property type="entry name" value="GH16_laminarinase_like"/>
    <property type="match status" value="1"/>
</dbReference>
<protein>
    <submittedName>
        <fullName evidence="3">Glycoside hydrolase family 16 protein</fullName>
    </submittedName>
</protein>
<dbReference type="InterPro" id="IPR000757">
    <property type="entry name" value="Beta-glucanase-like"/>
</dbReference>
<dbReference type="EMBL" id="JAXQPW010000006">
    <property type="protein sequence ID" value="MDZ5663365.1"/>
    <property type="molecule type" value="Genomic_DNA"/>
</dbReference>
<keyword evidence="3" id="KW-0378">Hydrolase</keyword>
<organism evidence="3 4">
    <name type="scientific">Nocardioides renjunii</name>
    <dbReference type="NCBI Taxonomy" id="3095075"/>
    <lineage>
        <taxon>Bacteria</taxon>
        <taxon>Bacillati</taxon>
        <taxon>Actinomycetota</taxon>
        <taxon>Actinomycetes</taxon>
        <taxon>Propionibacteriales</taxon>
        <taxon>Nocardioidaceae</taxon>
        <taxon>Nocardioides</taxon>
    </lineage>
</organism>
<evidence type="ECO:0000313" key="4">
    <source>
        <dbReference type="Proteomes" id="UP001291999"/>
    </source>
</evidence>
<dbReference type="PANTHER" id="PTHR10963">
    <property type="entry name" value="GLYCOSYL HYDROLASE-RELATED"/>
    <property type="match status" value="1"/>
</dbReference>
<keyword evidence="4" id="KW-1185">Reference proteome</keyword>
<feature type="domain" description="GH16" evidence="2">
    <location>
        <begin position="7"/>
        <end position="236"/>
    </location>
</feature>
<proteinExistence type="inferred from homology"/>
<accession>A0ABU5KFK8</accession>
<comment type="caution">
    <text evidence="3">The sequence shown here is derived from an EMBL/GenBank/DDBJ whole genome shotgun (WGS) entry which is preliminary data.</text>
</comment>
<dbReference type="GO" id="GO:0016787">
    <property type="term" value="F:hydrolase activity"/>
    <property type="evidence" value="ECO:0007669"/>
    <property type="project" value="UniProtKB-KW"/>
</dbReference>
<sequence length="241" mass="26172">MWLQEFDGLEGQPPDPRVWSHDLGGGGWGDGQQQVYTDDPANVALDGAGNLRITARREPDGTITSARLTTRDGFATRFGRVEARIKVPGGRATWPAFWMLGTDIDDVGWPACGEIDVMEHVGADSRRAHGTLHGPGYSGLAGGVGRAIDAGTDLSDDFHDYAVAWDESGITWLLDDREQHRLTPSDVPGPWPFDHEFFLLINLAIGGDWPGHAADEPELPAVLLVDRIRVDDLAQTSARQG</sequence>
<gene>
    <name evidence="3" type="ORF">SFC79_16445</name>
</gene>
<dbReference type="RefSeq" id="WP_322425164.1">
    <property type="nucleotide sequence ID" value="NZ_JAXQPW010000006.1"/>
</dbReference>
<dbReference type="Proteomes" id="UP001291999">
    <property type="component" value="Unassembled WGS sequence"/>
</dbReference>
<dbReference type="SUPFAM" id="SSF49899">
    <property type="entry name" value="Concanavalin A-like lectins/glucanases"/>
    <property type="match status" value="1"/>
</dbReference>
<dbReference type="InterPro" id="IPR013320">
    <property type="entry name" value="ConA-like_dom_sf"/>
</dbReference>
<dbReference type="Pfam" id="PF00722">
    <property type="entry name" value="Glyco_hydro_16"/>
    <property type="match status" value="1"/>
</dbReference>
<dbReference type="PANTHER" id="PTHR10963:SF55">
    <property type="entry name" value="GLYCOSIDE HYDROLASE FAMILY 16 PROTEIN"/>
    <property type="match status" value="1"/>
</dbReference>
<evidence type="ECO:0000256" key="1">
    <source>
        <dbReference type="ARBA" id="ARBA00006865"/>
    </source>
</evidence>
<comment type="similarity">
    <text evidence="1">Belongs to the glycosyl hydrolase 16 family.</text>
</comment>